<keyword evidence="5" id="KW-0012">Acyltransferase</keyword>
<keyword evidence="4" id="KW-0443">Lipid metabolism</keyword>
<evidence type="ECO:0000313" key="6">
    <source>
        <dbReference type="EMBL" id="GIE26645.1"/>
    </source>
</evidence>
<protein>
    <recommendedName>
        <fullName evidence="8">Hemolysin</fullName>
    </recommendedName>
</protein>
<dbReference type="Gene3D" id="3.40.630.30">
    <property type="match status" value="1"/>
</dbReference>
<dbReference type="InterPro" id="IPR052351">
    <property type="entry name" value="Ornithine_N-alpha-AT"/>
</dbReference>
<evidence type="ECO:0000256" key="2">
    <source>
        <dbReference type="ARBA" id="ARBA00022516"/>
    </source>
</evidence>
<dbReference type="SUPFAM" id="SSF55729">
    <property type="entry name" value="Acyl-CoA N-acyltransferases (Nat)"/>
    <property type="match status" value="1"/>
</dbReference>
<dbReference type="Proteomes" id="UP000603200">
    <property type="component" value="Unassembled WGS sequence"/>
</dbReference>
<evidence type="ECO:0000256" key="5">
    <source>
        <dbReference type="ARBA" id="ARBA00023315"/>
    </source>
</evidence>
<gene>
    <name evidence="6" type="ORF">Ahu01nite_097470</name>
</gene>
<dbReference type="PANTHER" id="PTHR37323">
    <property type="entry name" value="GCN5-RELATED N-ACETYLTRANSFERASE"/>
    <property type="match status" value="1"/>
</dbReference>
<reference evidence="6 7" key="1">
    <citation type="submission" date="2021-01" db="EMBL/GenBank/DDBJ databases">
        <title>Whole genome shotgun sequence of Actinoplanes humidus NBRC 14915.</title>
        <authorList>
            <person name="Komaki H."/>
            <person name="Tamura T."/>
        </authorList>
    </citation>
    <scope>NUCLEOTIDE SEQUENCE [LARGE SCALE GENOMIC DNA]</scope>
    <source>
        <strain evidence="6 7">NBRC 14915</strain>
    </source>
</reference>
<accession>A0ABQ4A711</accession>
<comment type="pathway">
    <text evidence="1">Lipid metabolism.</text>
</comment>
<proteinExistence type="predicted"/>
<evidence type="ECO:0000313" key="7">
    <source>
        <dbReference type="Proteomes" id="UP000603200"/>
    </source>
</evidence>
<keyword evidence="2" id="KW-0444">Lipid biosynthesis</keyword>
<evidence type="ECO:0000256" key="1">
    <source>
        <dbReference type="ARBA" id="ARBA00005189"/>
    </source>
</evidence>
<evidence type="ECO:0000256" key="4">
    <source>
        <dbReference type="ARBA" id="ARBA00023098"/>
    </source>
</evidence>
<keyword evidence="7" id="KW-1185">Reference proteome</keyword>
<dbReference type="EMBL" id="BOMN01000148">
    <property type="protein sequence ID" value="GIE26645.1"/>
    <property type="molecule type" value="Genomic_DNA"/>
</dbReference>
<keyword evidence="3" id="KW-0808">Transferase</keyword>
<dbReference type="PANTHER" id="PTHR37323:SF1">
    <property type="entry name" value="L-ORNITHINE N(ALPHA)-ACYLTRANSFERASE"/>
    <property type="match status" value="1"/>
</dbReference>
<comment type="caution">
    <text evidence="6">The sequence shown here is derived from an EMBL/GenBank/DDBJ whole genome shotgun (WGS) entry which is preliminary data.</text>
</comment>
<organism evidence="6 7">
    <name type="scientific">Winogradskya humida</name>
    <dbReference type="NCBI Taxonomy" id="113566"/>
    <lineage>
        <taxon>Bacteria</taxon>
        <taxon>Bacillati</taxon>
        <taxon>Actinomycetota</taxon>
        <taxon>Actinomycetes</taxon>
        <taxon>Micromonosporales</taxon>
        <taxon>Micromonosporaceae</taxon>
        <taxon>Winogradskya</taxon>
    </lineage>
</organism>
<name>A0ABQ4A711_9ACTN</name>
<evidence type="ECO:0000256" key="3">
    <source>
        <dbReference type="ARBA" id="ARBA00022679"/>
    </source>
</evidence>
<evidence type="ECO:0008006" key="8">
    <source>
        <dbReference type="Google" id="ProtNLM"/>
    </source>
</evidence>
<dbReference type="InterPro" id="IPR016181">
    <property type="entry name" value="Acyl_CoA_acyltransferase"/>
</dbReference>
<sequence>MGMPLVIESGGYTLTLADGELVTEAQRLRHDVFAAEYGTQLPTLRNGLDVDEYDPHSDHLVVRHDASNTVVGTYRMMSAASATLVGRRYGERTFDLAPLEPLGADLVETGRAAVHPEHRNGAVNGLMWAGIARYLSMTGRNWLGGCVWVPGGSDAGERAAGIWAATREKYLAPPEFRVEPRYRAALREIPSALPPLLRGYLRLGSWICGEPAYDPEGGIFTFYVLLSVDRMTPRYRRHFFGASDPSSQE</sequence>
<dbReference type="Pfam" id="PF13444">
    <property type="entry name" value="Acetyltransf_5"/>
    <property type="match status" value="1"/>
</dbReference>